<accession>A0A090V9Z0</accession>
<protein>
    <submittedName>
        <fullName evidence="1">Uncharacterized protein</fullName>
    </submittedName>
</protein>
<dbReference type="EMBL" id="BBMZ01000030">
    <property type="protein sequence ID" value="GAL60139.1"/>
    <property type="molecule type" value="Genomic_DNA"/>
</dbReference>
<evidence type="ECO:0000313" key="1">
    <source>
        <dbReference type="EMBL" id="GAL60139.1"/>
    </source>
</evidence>
<evidence type="ECO:0000313" key="2">
    <source>
        <dbReference type="Proteomes" id="UP000029462"/>
    </source>
</evidence>
<name>A0A090V9Z0_PSEVU</name>
<keyword evidence="2" id="KW-1185">Reference proteome</keyword>
<organism evidence="1 2">
    <name type="scientific">Pseudescherichia vulneris NBRC 102420</name>
    <dbReference type="NCBI Taxonomy" id="1115515"/>
    <lineage>
        <taxon>Bacteria</taxon>
        <taxon>Pseudomonadati</taxon>
        <taxon>Pseudomonadota</taxon>
        <taxon>Gammaproteobacteria</taxon>
        <taxon>Enterobacterales</taxon>
        <taxon>Enterobacteriaceae</taxon>
        <taxon>Pseudescherichia</taxon>
    </lineage>
</organism>
<proteinExistence type="predicted"/>
<dbReference type="STRING" id="1115515.EV102420_30_00260"/>
<dbReference type="Proteomes" id="UP000029462">
    <property type="component" value="Unassembled WGS sequence"/>
</dbReference>
<reference evidence="1 2" key="1">
    <citation type="submission" date="2014-09" db="EMBL/GenBank/DDBJ databases">
        <title>Whole genome shotgun sequence of Escherichia vulneris NBRC 102420.</title>
        <authorList>
            <person name="Yoshida Y."/>
            <person name="Hosoyama A."/>
            <person name="Tsuchikane K."/>
            <person name="Ohji S."/>
            <person name="Ichikawa N."/>
            <person name="Kimura A."/>
            <person name="Yamazoe A."/>
            <person name="Ezaki T."/>
            <person name="Fujita N."/>
        </authorList>
    </citation>
    <scope>NUCLEOTIDE SEQUENCE [LARGE SCALE GENOMIC DNA]</scope>
    <source>
        <strain evidence="1 2">NBRC 102420</strain>
    </source>
</reference>
<sequence length="74" mass="8240">MSLFMTVATLHSSPAKKGLRVYQGSAWKSGAYLENAAQNTLVQINNFVSQDGSGFRYGTNQRSITANIREFFVY</sequence>
<gene>
    <name evidence="1" type="ORF">EV102420_30_00260</name>
</gene>
<comment type="caution">
    <text evidence="1">The sequence shown here is derived from an EMBL/GenBank/DDBJ whole genome shotgun (WGS) entry which is preliminary data.</text>
</comment>
<dbReference type="AlphaFoldDB" id="A0A090V9Z0"/>